<reference evidence="1 2" key="1">
    <citation type="journal article" date="2011" name="Cell">
        <title>The monarch butterfly genome yields insights into long-distance migration.</title>
        <authorList>
            <person name="Zhan S."/>
            <person name="Merlin C."/>
            <person name="Boore J.L."/>
            <person name="Reppert S.M."/>
        </authorList>
    </citation>
    <scope>NUCLEOTIDE SEQUENCE [LARGE SCALE GENOMIC DNA]</scope>
    <source>
        <strain evidence="1">F-2</strain>
    </source>
</reference>
<dbReference type="AlphaFoldDB" id="A0A212FNB4"/>
<keyword evidence="2" id="KW-1185">Reference proteome</keyword>
<gene>
    <name evidence="1" type="ORF">KGM_205440B</name>
</gene>
<comment type="caution">
    <text evidence="1">The sequence shown here is derived from an EMBL/GenBank/DDBJ whole genome shotgun (WGS) entry which is preliminary data.</text>
</comment>
<feature type="non-terminal residue" evidence="1">
    <location>
        <position position="1"/>
    </location>
</feature>
<protein>
    <submittedName>
        <fullName evidence="1">Uncharacterized protein</fullName>
    </submittedName>
</protein>
<organism evidence="1 2">
    <name type="scientific">Danaus plexippus plexippus</name>
    <dbReference type="NCBI Taxonomy" id="278856"/>
    <lineage>
        <taxon>Eukaryota</taxon>
        <taxon>Metazoa</taxon>
        <taxon>Ecdysozoa</taxon>
        <taxon>Arthropoda</taxon>
        <taxon>Hexapoda</taxon>
        <taxon>Insecta</taxon>
        <taxon>Pterygota</taxon>
        <taxon>Neoptera</taxon>
        <taxon>Endopterygota</taxon>
        <taxon>Lepidoptera</taxon>
        <taxon>Glossata</taxon>
        <taxon>Ditrysia</taxon>
        <taxon>Papilionoidea</taxon>
        <taxon>Nymphalidae</taxon>
        <taxon>Danainae</taxon>
        <taxon>Danaini</taxon>
        <taxon>Danaina</taxon>
        <taxon>Danaus</taxon>
        <taxon>Danaus</taxon>
    </lineage>
</organism>
<proteinExistence type="predicted"/>
<dbReference type="Proteomes" id="UP000007151">
    <property type="component" value="Unassembled WGS sequence"/>
</dbReference>
<dbReference type="InParanoid" id="A0A212FNB4"/>
<sequence length="31" mass="3610">PQEVEVSMEFEKAQNQLVIDLATELRQVSDY</sequence>
<name>A0A212FNB4_DANPL</name>
<evidence type="ECO:0000313" key="2">
    <source>
        <dbReference type="Proteomes" id="UP000007151"/>
    </source>
</evidence>
<dbReference type="EMBL" id="AGBW02006525">
    <property type="protein sequence ID" value="OWR55213.1"/>
    <property type="molecule type" value="Genomic_DNA"/>
</dbReference>
<evidence type="ECO:0000313" key="1">
    <source>
        <dbReference type="EMBL" id="OWR55213.1"/>
    </source>
</evidence>
<accession>A0A212FNB4</accession>
<dbReference type="KEGG" id="dpl:KGM_205440B"/>